<organism evidence="1">
    <name type="scientific">marine metagenome</name>
    <dbReference type="NCBI Taxonomy" id="408172"/>
    <lineage>
        <taxon>unclassified sequences</taxon>
        <taxon>metagenomes</taxon>
        <taxon>ecological metagenomes</taxon>
    </lineage>
</organism>
<dbReference type="AlphaFoldDB" id="A0A381Z862"/>
<proteinExistence type="predicted"/>
<protein>
    <submittedName>
        <fullName evidence="1">Uncharacterized protein</fullName>
    </submittedName>
</protein>
<dbReference type="EMBL" id="UINC01020211">
    <property type="protein sequence ID" value="SVA85072.1"/>
    <property type="molecule type" value="Genomic_DNA"/>
</dbReference>
<sequence>MPSFQVLGQGVGRAIALHLATTHLAISDSS</sequence>
<reference evidence="1" key="1">
    <citation type="submission" date="2018-05" db="EMBL/GenBank/DDBJ databases">
        <authorList>
            <person name="Lanie J.A."/>
            <person name="Ng W.-L."/>
            <person name="Kazmierczak K.M."/>
            <person name="Andrzejewski T.M."/>
            <person name="Davidsen T.M."/>
            <person name="Wayne K.J."/>
            <person name="Tettelin H."/>
            <person name="Glass J.I."/>
            <person name="Rusch D."/>
            <person name="Podicherti R."/>
            <person name="Tsui H.-C.T."/>
            <person name="Winkler M.E."/>
        </authorList>
    </citation>
    <scope>NUCLEOTIDE SEQUENCE</scope>
</reference>
<evidence type="ECO:0000313" key="1">
    <source>
        <dbReference type="EMBL" id="SVA85072.1"/>
    </source>
</evidence>
<accession>A0A381Z862</accession>
<gene>
    <name evidence="1" type="ORF">METZ01_LOCUS137926</name>
</gene>
<name>A0A381Z862_9ZZZZ</name>